<name>A0A1E7EXU4_9STRA</name>
<dbReference type="PANTHER" id="PTHR46014:SF1">
    <property type="entry name" value="TETRATRICOPEPTIDE REPEAT PROTEIN 1"/>
    <property type="match status" value="1"/>
</dbReference>
<organism evidence="2 3">
    <name type="scientific">Fragilariopsis cylindrus CCMP1102</name>
    <dbReference type="NCBI Taxonomy" id="635003"/>
    <lineage>
        <taxon>Eukaryota</taxon>
        <taxon>Sar</taxon>
        <taxon>Stramenopiles</taxon>
        <taxon>Ochrophyta</taxon>
        <taxon>Bacillariophyta</taxon>
        <taxon>Bacillariophyceae</taxon>
        <taxon>Bacillariophycidae</taxon>
        <taxon>Bacillariales</taxon>
        <taxon>Bacillariaceae</taxon>
        <taxon>Fragilariopsis</taxon>
    </lineage>
</organism>
<dbReference type="EMBL" id="KV784370">
    <property type="protein sequence ID" value="OEU10732.1"/>
    <property type="molecule type" value="Genomic_DNA"/>
</dbReference>
<feature type="region of interest" description="Disordered" evidence="1">
    <location>
        <begin position="1"/>
        <end position="21"/>
    </location>
</feature>
<dbReference type="Proteomes" id="UP000095751">
    <property type="component" value="Unassembled WGS sequence"/>
</dbReference>
<dbReference type="InterPro" id="IPR052769">
    <property type="entry name" value="TPR_domain_protein"/>
</dbReference>
<dbReference type="PANTHER" id="PTHR46014">
    <property type="entry name" value="TETRATRICOPEPTIDE REPEAT PROTEIN 1"/>
    <property type="match status" value="1"/>
</dbReference>
<reference evidence="2 3" key="1">
    <citation type="submission" date="2016-09" db="EMBL/GenBank/DDBJ databases">
        <title>Extensive genetic diversity and differential bi-allelic expression allows diatom success in the polar Southern Ocean.</title>
        <authorList>
            <consortium name="DOE Joint Genome Institute"/>
            <person name="Mock T."/>
            <person name="Otillar R.P."/>
            <person name="Strauss J."/>
            <person name="Dupont C."/>
            <person name="Frickenhaus S."/>
            <person name="Maumus F."/>
            <person name="Mcmullan M."/>
            <person name="Sanges R."/>
            <person name="Schmutz J."/>
            <person name="Toseland A."/>
            <person name="Valas R."/>
            <person name="Veluchamy A."/>
            <person name="Ward B.J."/>
            <person name="Allen A."/>
            <person name="Barry K."/>
            <person name="Falciatore A."/>
            <person name="Ferrante M."/>
            <person name="Fortunato A.E."/>
            <person name="Gloeckner G."/>
            <person name="Gruber A."/>
            <person name="Hipkin R."/>
            <person name="Janech M."/>
            <person name="Kroth P."/>
            <person name="Leese F."/>
            <person name="Lindquist E."/>
            <person name="Lyon B.R."/>
            <person name="Martin J."/>
            <person name="Mayer C."/>
            <person name="Parker M."/>
            <person name="Quesneville H."/>
            <person name="Raymond J."/>
            <person name="Uhlig C."/>
            <person name="Valentin K.U."/>
            <person name="Worden A.Z."/>
            <person name="Armbrust E.V."/>
            <person name="Bowler C."/>
            <person name="Green B."/>
            <person name="Moulton V."/>
            <person name="Van Oosterhout C."/>
            <person name="Grigoriev I."/>
        </authorList>
    </citation>
    <scope>NUCLEOTIDE SEQUENCE [LARGE SCALE GENOMIC DNA]</scope>
    <source>
        <strain evidence="2 3">CCMP1102</strain>
    </source>
</reference>
<evidence type="ECO:0000256" key="1">
    <source>
        <dbReference type="SAM" id="MobiDB-lite"/>
    </source>
</evidence>
<dbReference type="Gene3D" id="1.25.40.10">
    <property type="entry name" value="Tetratricopeptide repeat domain"/>
    <property type="match status" value="1"/>
</dbReference>
<dbReference type="AlphaFoldDB" id="A0A1E7EXU4"/>
<dbReference type="OrthoDB" id="1872379at2759"/>
<keyword evidence="3" id="KW-1185">Reference proteome</keyword>
<evidence type="ECO:0008006" key="4">
    <source>
        <dbReference type="Google" id="ProtNLM"/>
    </source>
</evidence>
<evidence type="ECO:0000313" key="2">
    <source>
        <dbReference type="EMBL" id="OEU10732.1"/>
    </source>
</evidence>
<accession>A0A1E7EXU4</accession>
<evidence type="ECO:0000313" key="3">
    <source>
        <dbReference type="Proteomes" id="UP000095751"/>
    </source>
</evidence>
<sequence length="287" mass="32815">MSSSDDESQIPSNDEMAQDDRCWDGNWMTSGLNLMFVGLTSDDFCQNQMTEFLDEKEDGGGVLQEEHEFLTLPLDGDEDAWAKMHIRILRPRKLHLAGGAIRSFTDGTCPPRIRIRKLNSKEMEELLEHKKLGNQAFSSKEFETAIEHYDDALIVVPLELFVAPVEQINTIVSVLSNKAECELRLKRYEDAGCTATDALMFDNNHEKSRLRRAKAELAIAGLPHLVQAQVDLQEIVENLYSKAGVKEAKELLNQLDEILNMEKKSKLNQNPDFDYDFYVRMLKSRCW</sequence>
<protein>
    <recommendedName>
        <fullName evidence="4">TPR-like protein</fullName>
    </recommendedName>
</protein>
<proteinExistence type="predicted"/>
<dbReference type="KEGG" id="fcy:FRACYDRAFT_246531"/>
<gene>
    <name evidence="2" type="ORF">FRACYDRAFT_246531</name>
</gene>
<dbReference type="SUPFAM" id="SSF48452">
    <property type="entry name" value="TPR-like"/>
    <property type="match status" value="1"/>
</dbReference>
<dbReference type="InterPro" id="IPR011990">
    <property type="entry name" value="TPR-like_helical_dom_sf"/>
</dbReference>
<dbReference type="InParanoid" id="A0A1E7EXU4"/>